<dbReference type="Proteomes" id="UP001060170">
    <property type="component" value="Chromosome 15"/>
</dbReference>
<organism evidence="1 2">
    <name type="scientific">Puccinia striiformis f. sp. tritici</name>
    <dbReference type="NCBI Taxonomy" id="168172"/>
    <lineage>
        <taxon>Eukaryota</taxon>
        <taxon>Fungi</taxon>
        <taxon>Dikarya</taxon>
        <taxon>Basidiomycota</taxon>
        <taxon>Pucciniomycotina</taxon>
        <taxon>Pucciniomycetes</taxon>
        <taxon>Pucciniales</taxon>
        <taxon>Pucciniaceae</taxon>
        <taxon>Puccinia</taxon>
    </lineage>
</organism>
<evidence type="ECO:0000313" key="2">
    <source>
        <dbReference type="Proteomes" id="UP001060170"/>
    </source>
</evidence>
<evidence type="ECO:0000313" key="1">
    <source>
        <dbReference type="EMBL" id="KAI7938607.1"/>
    </source>
</evidence>
<keyword evidence="2" id="KW-1185">Reference proteome</keyword>
<comment type="caution">
    <text evidence="1">The sequence shown here is derived from an EMBL/GenBank/DDBJ whole genome shotgun (WGS) entry which is preliminary data.</text>
</comment>
<dbReference type="EMBL" id="CM045879">
    <property type="protein sequence ID" value="KAI7938607.1"/>
    <property type="molecule type" value="Genomic_DNA"/>
</dbReference>
<reference evidence="2" key="2">
    <citation type="journal article" date="2018" name="Mol. Plant Microbe Interact.">
        <title>Genome sequence resources for the wheat stripe rust pathogen (Puccinia striiformis f. sp. tritici) and the barley stripe rust pathogen (Puccinia striiformis f. sp. hordei).</title>
        <authorList>
            <person name="Xia C."/>
            <person name="Wang M."/>
            <person name="Yin C."/>
            <person name="Cornejo O.E."/>
            <person name="Hulbert S.H."/>
            <person name="Chen X."/>
        </authorList>
    </citation>
    <scope>NUCLEOTIDE SEQUENCE [LARGE SCALE GENOMIC DNA]</scope>
    <source>
        <strain evidence="2">93-210</strain>
    </source>
</reference>
<gene>
    <name evidence="1" type="ORF">MJO28_014186</name>
</gene>
<reference evidence="1 2" key="3">
    <citation type="journal article" date="2022" name="Microbiol. Spectr.">
        <title>Folding features and dynamics of 3D genome architecture in plant fungal pathogens.</title>
        <authorList>
            <person name="Xia C."/>
        </authorList>
    </citation>
    <scope>NUCLEOTIDE SEQUENCE [LARGE SCALE GENOMIC DNA]</scope>
    <source>
        <strain evidence="1 2">93-210</strain>
    </source>
</reference>
<protein>
    <submittedName>
        <fullName evidence="1">Uncharacterized protein</fullName>
    </submittedName>
</protein>
<accession>A0ACC0DT25</accession>
<sequence length="317" mass="33891">MPSSSTSTPTAFPTESIKPQTQSGTGLDSELDPQPIYTLLEHFHSGDGRPSLHEYTGSGKLKNKKVLITGGDSGIGRAIALIMAREGAQVSIVFLEQEISDAKQVKLQIDRESQEFGNQSQCLLVPLDLMSRDNCFKAVQKHVDRYGRVDVLINNSGRQDLCKKFDDIDLDQVERTFQLNVFGMFAITKAALPHMSRGGSIINSTSIAAYQGSPTLVDYASTKGAIVSFSKSLALQLAPRGIRVNAVAPGIIYTALQAATGGQEPETVEKIGVDSAPLGRPGQPSEVAPAYVFLASNESSYTTGAVIHVTGGVEVYS</sequence>
<name>A0ACC0DT25_9BASI</name>
<proteinExistence type="predicted"/>
<reference evidence="2" key="1">
    <citation type="journal article" date="2018" name="BMC Genomics">
        <title>Genomic insights into host adaptation between the wheat stripe rust pathogen (Puccinia striiformis f. sp. tritici) and the barley stripe rust pathogen (Puccinia striiformis f. sp. hordei).</title>
        <authorList>
            <person name="Xia C."/>
            <person name="Wang M."/>
            <person name="Yin C."/>
            <person name="Cornejo O.E."/>
            <person name="Hulbert S.H."/>
            <person name="Chen X."/>
        </authorList>
    </citation>
    <scope>NUCLEOTIDE SEQUENCE [LARGE SCALE GENOMIC DNA]</scope>
    <source>
        <strain evidence="2">93-210</strain>
    </source>
</reference>